<feature type="transmembrane region" description="Helical" evidence="2">
    <location>
        <begin position="171"/>
        <end position="189"/>
    </location>
</feature>
<keyword evidence="5" id="KW-1185">Reference proteome</keyword>
<feature type="transmembrane region" description="Helical" evidence="2">
    <location>
        <begin position="41"/>
        <end position="59"/>
    </location>
</feature>
<name>A0A5D6V433_9BACT</name>
<comment type="caution">
    <text evidence="4">The sequence shown here is derived from an EMBL/GenBank/DDBJ whole genome shotgun (WGS) entry which is preliminary data.</text>
</comment>
<keyword evidence="2" id="KW-1133">Transmembrane helix</keyword>
<feature type="transmembrane region" description="Helical" evidence="2">
    <location>
        <begin position="79"/>
        <end position="96"/>
    </location>
</feature>
<dbReference type="RefSeq" id="WP_149070926.1">
    <property type="nucleotide sequence ID" value="NZ_VTHL01000009.1"/>
</dbReference>
<evidence type="ECO:0000259" key="3">
    <source>
        <dbReference type="SMART" id="SM00331"/>
    </source>
</evidence>
<feature type="domain" description="PPM-type phosphatase" evidence="3">
    <location>
        <begin position="454"/>
        <end position="685"/>
    </location>
</feature>
<keyword evidence="2" id="KW-0812">Transmembrane</keyword>
<gene>
    <name evidence="4" type="ORF">FY528_10335</name>
</gene>
<dbReference type="PANTHER" id="PTHR43156">
    <property type="entry name" value="STAGE II SPORULATION PROTEIN E-RELATED"/>
    <property type="match status" value="1"/>
</dbReference>
<protein>
    <submittedName>
        <fullName evidence="4">SpoIIE family protein phosphatase</fullName>
    </submittedName>
</protein>
<feature type="transmembrane region" description="Helical" evidence="2">
    <location>
        <begin position="108"/>
        <end position="127"/>
    </location>
</feature>
<sequence length="694" mass="78189">MQQFLRIIKQAALPLAIGSWLLLLFMMLMRTGGIPKIATLPNWALLVAQGVFAGAVFLYRRYQPDPLRGTDFVGLLRRLVLGPGLLATICVALHLVQRLTSAQPSNPAFFTIVYALNLGLFIVFLAYTCYTWRALVLFRAPYLVHKQWGWFELILGITLLLRLLNINVPTMLAGIVVGGVAAFGVYLSTHQRWVAYLNRRQKFVVISLQLGLLASLGIFCLYFLRIQFDPLLVAPAPQHAFLLLTVFFAAFYALMGILVTLFNLPTAGVFEQKREEMLNMQRMTQDIQRGQTEEQVYQTLLDAAVQTLGADAAWLRIDDSPDYSGQLYNLEMQQAEAVRGLLDSYSLSEIDYLNNDLGSSGGFQQLALPYNSLLMMPLRSQKQQHGALFLFREQRQGFERDNLSILQTFVSQTMLSVENLQLTQAAIQNERYKEELKLASSVQDSLIPKTLPTDNWFEISSHAQAAREVGGDFYDFLHLPGRRLAILIGDVSGKGVTAAFHMAQMKGIFHALMQENPLAKDDKDRFPLPSKFMAMANRALVHCLESSSFITASLYIVDYENGGFVFARAGHCHTLYYHSLKEEVSYFRSTGLGLGIIRTDGYEKHIKNQFYDYNPGDVMVIYTDGIVEARDGNKEEYGEDRLLAMLEKTYYLEADQIKQAILDDLNAFSYGQPIHDDQTLLVIKFKTAQPGSSA</sequence>
<evidence type="ECO:0000256" key="2">
    <source>
        <dbReference type="SAM" id="Phobius"/>
    </source>
</evidence>
<feature type="transmembrane region" description="Helical" evidence="2">
    <location>
        <begin position="210"/>
        <end position="228"/>
    </location>
</feature>
<dbReference type="Pfam" id="PF13185">
    <property type="entry name" value="GAF_2"/>
    <property type="match status" value="1"/>
</dbReference>
<proteinExistence type="predicted"/>
<feature type="transmembrane region" description="Helical" evidence="2">
    <location>
        <begin position="240"/>
        <end position="264"/>
    </location>
</feature>
<dbReference type="InterPro" id="IPR003018">
    <property type="entry name" value="GAF"/>
</dbReference>
<organism evidence="4 5">
    <name type="scientific">Hymenobacter lutimineralis</name>
    <dbReference type="NCBI Taxonomy" id="2606448"/>
    <lineage>
        <taxon>Bacteria</taxon>
        <taxon>Pseudomonadati</taxon>
        <taxon>Bacteroidota</taxon>
        <taxon>Cytophagia</taxon>
        <taxon>Cytophagales</taxon>
        <taxon>Hymenobacteraceae</taxon>
        <taxon>Hymenobacter</taxon>
    </lineage>
</organism>
<dbReference type="InterPro" id="IPR001932">
    <property type="entry name" value="PPM-type_phosphatase-like_dom"/>
</dbReference>
<feature type="transmembrane region" description="Helical" evidence="2">
    <location>
        <begin position="12"/>
        <end position="29"/>
    </location>
</feature>
<evidence type="ECO:0000256" key="1">
    <source>
        <dbReference type="ARBA" id="ARBA00022801"/>
    </source>
</evidence>
<dbReference type="InterPro" id="IPR052016">
    <property type="entry name" value="Bact_Sigma-Reg"/>
</dbReference>
<dbReference type="SUPFAM" id="SSF55781">
    <property type="entry name" value="GAF domain-like"/>
    <property type="match status" value="1"/>
</dbReference>
<dbReference type="InterPro" id="IPR029016">
    <property type="entry name" value="GAF-like_dom_sf"/>
</dbReference>
<dbReference type="EMBL" id="VTHL01000009">
    <property type="protein sequence ID" value="TYZ09629.1"/>
    <property type="molecule type" value="Genomic_DNA"/>
</dbReference>
<dbReference type="InterPro" id="IPR036457">
    <property type="entry name" value="PPM-type-like_dom_sf"/>
</dbReference>
<feature type="transmembrane region" description="Helical" evidence="2">
    <location>
        <begin position="148"/>
        <end position="165"/>
    </location>
</feature>
<evidence type="ECO:0000313" key="5">
    <source>
        <dbReference type="Proteomes" id="UP000322791"/>
    </source>
</evidence>
<reference evidence="4 5" key="1">
    <citation type="submission" date="2019-08" db="EMBL/GenBank/DDBJ databases">
        <authorList>
            <person name="Seo M.-J."/>
        </authorList>
    </citation>
    <scope>NUCLEOTIDE SEQUENCE [LARGE SCALE GENOMIC DNA]</scope>
    <source>
        <strain evidence="4 5">KIGAM108</strain>
    </source>
</reference>
<dbReference type="SMART" id="SM00331">
    <property type="entry name" value="PP2C_SIG"/>
    <property type="match status" value="1"/>
</dbReference>
<dbReference type="SUPFAM" id="SSF81606">
    <property type="entry name" value="PP2C-like"/>
    <property type="match status" value="1"/>
</dbReference>
<dbReference type="Pfam" id="PF07228">
    <property type="entry name" value="SpoIIE"/>
    <property type="match status" value="1"/>
</dbReference>
<dbReference type="PANTHER" id="PTHR43156:SF2">
    <property type="entry name" value="STAGE II SPORULATION PROTEIN E"/>
    <property type="match status" value="1"/>
</dbReference>
<keyword evidence="1" id="KW-0378">Hydrolase</keyword>
<dbReference type="AlphaFoldDB" id="A0A5D6V433"/>
<dbReference type="Proteomes" id="UP000322791">
    <property type="component" value="Unassembled WGS sequence"/>
</dbReference>
<dbReference type="Gene3D" id="3.60.40.10">
    <property type="entry name" value="PPM-type phosphatase domain"/>
    <property type="match status" value="1"/>
</dbReference>
<dbReference type="Gene3D" id="3.30.450.40">
    <property type="match status" value="1"/>
</dbReference>
<accession>A0A5D6V433</accession>
<evidence type="ECO:0000313" key="4">
    <source>
        <dbReference type="EMBL" id="TYZ09629.1"/>
    </source>
</evidence>
<keyword evidence="2" id="KW-0472">Membrane</keyword>
<dbReference type="GO" id="GO:0016791">
    <property type="term" value="F:phosphatase activity"/>
    <property type="evidence" value="ECO:0007669"/>
    <property type="project" value="TreeGrafter"/>
</dbReference>